<dbReference type="RefSeq" id="WP_133108862.1">
    <property type="nucleotide sequence ID" value="NZ_SMNA01000008.1"/>
</dbReference>
<evidence type="ECO:0000313" key="3">
    <source>
        <dbReference type="EMBL" id="TDE90797.1"/>
    </source>
</evidence>
<keyword evidence="3" id="KW-0540">Nuclease</keyword>
<feature type="region of interest" description="Disordered" evidence="1">
    <location>
        <begin position="171"/>
        <end position="235"/>
    </location>
</feature>
<evidence type="ECO:0000259" key="2">
    <source>
        <dbReference type="SMART" id="SM00507"/>
    </source>
</evidence>
<accession>A0ABY2E2A3</accession>
<sequence length="752" mass="76813">MDDTTTTGTGAGGVSGVGVALASRAHLPLSELLTGSLEDQLVALEALTATINLLDPVEESDRYGSRFLGGAAARAHRVTEALTGAVLDWMGAEQEAGTWDTSGRFRTYPHFVATTYGISGATARGLVSLGTGLRNGLPATRRRLRSGLIGLDQAQIMLKTTTTQATADALQLPSTPESDGNPTAGTGGTGTADSPDPDGVDNAEGSVGVDAPAGTDTPGTDGTHASGSDAPGSDVAVGAVGVGRVSTVEELLLEHAATRPPEELRRLVNHFVQIADPDTTDTAHRAASDREHLTIDRTLGGYHVEGFLTLEHGQYIRTALEALMGPPAAAETRTSSQRRAQALADLAHFALDQGKVGTSASVRPHLGVLITTPEFLNLINTTETQTPAPTNPTGTPDAAGTAAAGAAPVADPLPGLDPTSPTEAPTQTPESPTGPDGTAAPTPVPPAADAAAPAGPTEAPSQAPGPATGLDGTVAPTPAPPAAAAVGPIEAPTQTPELAPGHDGTAAPTPGPPAAAAADAATPASPTEAPTQTPEPATSTNGTAAPTPGPPAAAAADAPTPAGPSDAPTQTPEPPTSHNGTTAPTAAPPATGAPTPTPATAPAAPATKDWPGILTRGPATFTDNTGPVPRDLLERIINCSGEVYRIIFSPDNEVINHGRAHRLFTPSQRRALITRDRHCTAPDCTVPPERTESHHARWWSNGGDTDLDQAALLCYYHHRWVHTHNITMTRQAGRWHFYRHDGTEIHPTNPTW</sequence>
<dbReference type="Pfam" id="PF02720">
    <property type="entry name" value="DUF222"/>
    <property type="match status" value="1"/>
</dbReference>
<protein>
    <submittedName>
        <fullName evidence="3">HNH endonuclease</fullName>
    </submittedName>
</protein>
<keyword evidence="3" id="KW-0255">Endonuclease</keyword>
<evidence type="ECO:0000256" key="1">
    <source>
        <dbReference type="SAM" id="MobiDB-lite"/>
    </source>
</evidence>
<dbReference type="InterPro" id="IPR003615">
    <property type="entry name" value="HNH_nuc"/>
</dbReference>
<dbReference type="SMART" id="SM00507">
    <property type="entry name" value="HNHc"/>
    <property type="match status" value="1"/>
</dbReference>
<keyword evidence="4" id="KW-1185">Reference proteome</keyword>
<dbReference type="Proteomes" id="UP000504882">
    <property type="component" value="Unassembled WGS sequence"/>
</dbReference>
<dbReference type="InterPro" id="IPR003870">
    <property type="entry name" value="DUF222"/>
</dbReference>
<feature type="compositionally biased region" description="Low complexity" evidence="1">
    <location>
        <begin position="580"/>
        <end position="607"/>
    </location>
</feature>
<dbReference type="GO" id="GO:0004519">
    <property type="term" value="F:endonuclease activity"/>
    <property type="evidence" value="ECO:0007669"/>
    <property type="project" value="UniProtKB-KW"/>
</dbReference>
<feature type="region of interest" description="Disordered" evidence="1">
    <location>
        <begin position="383"/>
        <end position="626"/>
    </location>
</feature>
<organism evidence="3 4">
    <name type="scientific">Occultella glacieicola</name>
    <dbReference type="NCBI Taxonomy" id="2518684"/>
    <lineage>
        <taxon>Bacteria</taxon>
        <taxon>Bacillati</taxon>
        <taxon>Actinomycetota</taxon>
        <taxon>Actinomycetes</taxon>
        <taxon>Micrococcales</taxon>
        <taxon>Ruaniaceae</taxon>
        <taxon>Occultella</taxon>
    </lineage>
</organism>
<name>A0ABY2E2A3_9MICO</name>
<gene>
    <name evidence="3" type="ORF">EXU48_16920</name>
</gene>
<dbReference type="CDD" id="cd00085">
    <property type="entry name" value="HNHc"/>
    <property type="match status" value="1"/>
</dbReference>
<proteinExistence type="predicted"/>
<keyword evidence="3" id="KW-0378">Hydrolase</keyword>
<feature type="compositionally biased region" description="Low complexity" evidence="1">
    <location>
        <begin position="472"/>
        <end position="488"/>
    </location>
</feature>
<dbReference type="PRINTS" id="PR01217">
    <property type="entry name" value="PRICHEXTENSN"/>
</dbReference>
<feature type="domain" description="HNH nuclease" evidence="2">
    <location>
        <begin position="667"/>
        <end position="719"/>
    </location>
</feature>
<feature type="compositionally biased region" description="Low complexity" evidence="1">
    <location>
        <begin position="503"/>
        <end position="569"/>
    </location>
</feature>
<reference evidence="3 4" key="1">
    <citation type="submission" date="2019-03" db="EMBL/GenBank/DDBJ databases">
        <title>Genomic features of bacteria from cold environments.</title>
        <authorList>
            <person name="Shen L."/>
        </authorList>
    </citation>
    <scope>NUCLEOTIDE SEQUENCE [LARGE SCALE GENOMIC DNA]</scope>
    <source>
        <strain evidence="4">T3246-1</strain>
    </source>
</reference>
<evidence type="ECO:0000313" key="4">
    <source>
        <dbReference type="Proteomes" id="UP000504882"/>
    </source>
</evidence>
<dbReference type="EMBL" id="SMNA01000008">
    <property type="protein sequence ID" value="TDE90797.1"/>
    <property type="molecule type" value="Genomic_DNA"/>
</dbReference>
<feature type="compositionally biased region" description="Low complexity" evidence="1">
    <location>
        <begin position="433"/>
        <end position="460"/>
    </location>
</feature>
<feature type="compositionally biased region" description="Low complexity" evidence="1">
    <location>
        <begin position="210"/>
        <end position="223"/>
    </location>
</feature>
<comment type="caution">
    <text evidence="3">The sequence shown here is derived from an EMBL/GenBank/DDBJ whole genome shotgun (WGS) entry which is preliminary data.</text>
</comment>
<feature type="compositionally biased region" description="Low complexity" evidence="1">
    <location>
        <begin position="386"/>
        <end position="418"/>
    </location>
</feature>
<feature type="compositionally biased region" description="Polar residues" evidence="1">
    <location>
        <begin position="419"/>
        <end position="431"/>
    </location>
</feature>